<protein>
    <recommendedName>
        <fullName evidence="2">Calcineurin-like phosphoesterase domain-containing protein</fullName>
    </recommendedName>
</protein>
<accession>A0A7S3QMU8</accession>
<reference evidence="1" key="1">
    <citation type="submission" date="2021-01" db="EMBL/GenBank/DDBJ databases">
        <authorList>
            <person name="Corre E."/>
            <person name="Pelletier E."/>
            <person name="Niang G."/>
            <person name="Scheremetjew M."/>
            <person name="Finn R."/>
            <person name="Kale V."/>
            <person name="Holt S."/>
            <person name="Cochrane G."/>
            <person name="Meng A."/>
            <person name="Brown T."/>
            <person name="Cohen L."/>
        </authorList>
    </citation>
    <scope>NUCLEOTIDE SEQUENCE</scope>
    <source>
        <strain evidence="1">CCMP1320</strain>
    </source>
</reference>
<dbReference type="InterPro" id="IPR029052">
    <property type="entry name" value="Metallo-depent_PP-like"/>
</dbReference>
<evidence type="ECO:0008006" key="2">
    <source>
        <dbReference type="Google" id="ProtNLM"/>
    </source>
</evidence>
<dbReference type="PANTHER" id="PTHR46546">
    <property type="entry name" value="SHEWANELLA-LIKE PROTEIN PHOSPHATASE 1"/>
    <property type="match status" value="1"/>
</dbReference>
<dbReference type="Gene3D" id="3.60.21.10">
    <property type="match status" value="1"/>
</dbReference>
<organism evidence="1">
    <name type="scientific">Dunaliella tertiolecta</name>
    <name type="common">Green alga</name>
    <dbReference type="NCBI Taxonomy" id="3047"/>
    <lineage>
        <taxon>Eukaryota</taxon>
        <taxon>Viridiplantae</taxon>
        <taxon>Chlorophyta</taxon>
        <taxon>core chlorophytes</taxon>
        <taxon>Chlorophyceae</taxon>
        <taxon>CS clade</taxon>
        <taxon>Chlamydomonadales</taxon>
        <taxon>Dunaliellaceae</taxon>
        <taxon>Dunaliella</taxon>
    </lineage>
</organism>
<sequence length="392" mass="42334">MGITSRASKHLSCWELLMRGPNTLKLIDFFEDLKVQAEAAGGKVVTLLGNHSHMLARGDYRYFSRVELAALGGGDVQTGLEKLKQLTSPEGKYGALLRRRPVAWISTGSIANRDCSMLLVHAAALPHMVKAAKSWLAHRTLAERGESQERVPYAADQLHPGHHQHEGVHGHDGWAVVNAWNRGMAHAMDPTASPAAHENALKAMLIGQNGPIWSRAYTMLPRQKVCADVAMVCEQMGVSRVIVGHTVQTSGEVSEMCGGKLVMADVALSRAMGSRELGDVMGLECRAEAAHANHSAAELVSGLRSTGSAGAGEGQTASEAVIDQGKLGPGQEQVCRWVSSKEGACRQANERNGVLRVWRMRSGAPVARLLSNPFRQRTSDESGWVSGFMRHF</sequence>
<dbReference type="AlphaFoldDB" id="A0A7S3QMU8"/>
<gene>
    <name evidence="1" type="ORF">DTER00134_LOCUS2169</name>
</gene>
<dbReference type="PANTHER" id="PTHR46546:SF4">
    <property type="entry name" value="SHEWANELLA-LIKE PROTEIN PHOSPHATASE 1"/>
    <property type="match status" value="1"/>
</dbReference>
<dbReference type="SUPFAM" id="SSF56300">
    <property type="entry name" value="Metallo-dependent phosphatases"/>
    <property type="match status" value="1"/>
</dbReference>
<name>A0A7S3QMU8_DUNTE</name>
<evidence type="ECO:0000313" key="1">
    <source>
        <dbReference type="EMBL" id="CAE0487123.1"/>
    </source>
</evidence>
<proteinExistence type="predicted"/>
<dbReference type="EMBL" id="HBIP01004508">
    <property type="protein sequence ID" value="CAE0487123.1"/>
    <property type="molecule type" value="Transcribed_RNA"/>
</dbReference>